<evidence type="ECO:0000313" key="3">
    <source>
        <dbReference type="EMBL" id="VFS25896.1"/>
    </source>
</evidence>
<sequence>MSDLGGLNAPTSKRAVIVSASGVVVNLRLRKRETYSVKRSVTRGALETGYKISDGTVTEQPKVDIEGLVTGSDGYALAFDPTRIDAEVASINNAFNLNELVSVYTSFIAVSDAVLTEFQAEATPKDKTITIKLAAEKIKFVTFQRTQNEAPAPKKTKTKNPAGQGRAGTGKKSASPEEKPKTDILYFT</sequence>
<name>A0A484XR92_9ENTR</name>
<dbReference type="EMBL" id="CAADIW010000021">
    <property type="protein sequence ID" value="VFS25896.1"/>
    <property type="molecule type" value="Genomic_DNA"/>
</dbReference>
<organism evidence="3 4">
    <name type="scientific">Enterobacter cancerogenus</name>
    <dbReference type="NCBI Taxonomy" id="69218"/>
    <lineage>
        <taxon>Bacteria</taxon>
        <taxon>Pseudomonadati</taxon>
        <taxon>Pseudomonadota</taxon>
        <taxon>Gammaproteobacteria</taxon>
        <taxon>Enterobacterales</taxon>
        <taxon>Enterobacteriaceae</taxon>
        <taxon>Enterobacter</taxon>
        <taxon>Enterobacter cloacae complex</taxon>
    </lineage>
</organism>
<evidence type="ECO:0000259" key="2">
    <source>
        <dbReference type="Pfam" id="PF21821"/>
    </source>
</evidence>
<evidence type="ECO:0000256" key="1">
    <source>
        <dbReference type="SAM" id="MobiDB-lite"/>
    </source>
</evidence>
<accession>A0A484XR92</accession>
<dbReference type="Pfam" id="PF21821">
    <property type="entry name" value="Dit_like"/>
    <property type="match status" value="1"/>
</dbReference>
<dbReference type="InterPro" id="IPR048494">
    <property type="entry name" value="Dit-like_N"/>
</dbReference>
<dbReference type="Proteomes" id="UP000351155">
    <property type="component" value="Unassembled WGS sequence"/>
</dbReference>
<proteinExistence type="predicted"/>
<reference evidence="3 4" key="1">
    <citation type="submission" date="2019-03" db="EMBL/GenBank/DDBJ databases">
        <authorList>
            <consortium name="Pathogen Informatics"/>
        </authorList>
    </citation>
    <scope>NUCLEOTIDE SEQUENCE [LARGE SCALE GENOMIC DNA]</scope>
    <source>
        <strain evidence="3 4">NCTC12126</strain>
    </source>
</reference>
<evidence type="ECO:0000313" key="4">
    <source>
        <dbReference type="Proteomes" id="UP000351155"/>
    </source>
</evidence>
<protein>
    <recommendedName>
        <fullName evidence="2">Dit-like phage tail protein N-terminal domain-containing protein</fullName>
    </recommendedName>
</protein>
<gene>
    <name evidence="3" type="ORF">NCTC12126_02349</name>
</gene>
<feature type="region of interest" description="Disordered" evidence="1">
    <location>
        <begin position="145"/>
        <end position="188"/>
    </location>
</feature>
<dbReference type="AlphaFoldDB" id="A0A484XR92"/>
<feature type="domain" description="Dit-like phage tail protein N-terminal" evidence="2">
    <location>
        <begin position="32"/>
        <end position="147"/>
    </location>
</feature>